<dbReference type="GO" id="GO:0004222">
    <property type="term" value="F:metalloendopeptidase activity"/>
    <property type="evidence" value="ECO:0007669"/>
    <property type="project" value="InterPro"/>
</dbReference>
<dbReference type="AlphaFoldDB" id="A0A7S4EVV1"/>
<sequence>MLALCVVASHSYALAHSPLHLRTAPLHAAVHTALHERQTYMSAPEWAELGSGGDRQSSVAALQRLSERGEVKFWDTFRLAPRPVSLRELTQMTKLDEKMLDPSADLGEMSGLLTKTLLGSTALATAWGALVPDDTLRFTGMYLIGGLPIALVAIGSTAPGLLALPLQLSQRTGEAYRERVCRHEAAHLLCAYILGKPIAQVTVDGGKPSVVVYDEQSASSPGAFVAAEDLPALAVVAMSGMVAEALTYGDVLGAQADLQLLNNLMLRCRPPMAAQAQQDTTRWAALMAWTILKKYDQQYEAAYGALRDGADLRAAVAAIEGVEANAPAASAAA</sequence>
<protein>
    <recommendedName>
        <fullName evidence="2">Peptidase M41 domain-containing protein</fullName>
    </recommendedName>
</protein>
<evidence type="ECO:0008006" key="2">
    <source>
        <dbReference type="Google" id="ProtNLM"/>
    </source>
</evidence>
<name>A0A7S4EVV1_CHRCT</name>
<accession>A0A7S4EVV1</accession>
<dbReference type="Gene3D" id="1.20.58.760">
    <property type="entry name" value="Peptidase M41"/>
    <property type="match status" value="1"/>
</dbReference>
<dbReference type="PANTHER" id="PTHR33471">
    <property type="entry name" value="ATP-DEPENDENT ZINC METALLOPROTEASE-RELATED"/>
    <property type="match status" value="1"/>
</dbReference>
<dbReference type="EMBL" id="HBIZ01015135">
    <property type="protein sequence ID" value="CAE0756728.1"/>
    <property type="molecule type" value="Transcribed_RNA"/>
</dbReference>
<dbReference type="GO" id="GO:0004176">
    <property type="term" value="F:ATP-dependent peptidase activity"/>
    <property type="evidence" value="ECO:0007669"/>
    <property type="project" value="InterPro"/>
</dbReference>
<gene>
    <name evidence="1" type="ORF">PCAR00345_LOCUS9322</name>
</gene>
<dbReference type="SUPFAM" id="SSF140990">
    <property type="entry name" value="FtsH protease domain-like"/>
    <property type="match status" value="1"/>
</dbReference>
<dbReference type="GO" id="GO:0005524">
    <property type="term" value="F:ATP binding"/>
    <property type="evidence" value="ECO:0007669"/>
    <property type="project" value="InterPro"/>
</dbReference>
<dbReference type="GO" id="GO:0006508">
    <property type="term" value="P:proteolysis"/>
    <property type="evidence" value="ECO:0007669"/>
    <property type="project" value="InterPro"/>
</dbReference>
<evidence type="ECO:0000313" key="1">
    <source>
        <dbReference type="EMBL" id="CAE0756728.1"/>
    </source>
</evidence>
<proteinExistence type="predicted"/>
<organism evidence="1">
    <name type="scientific">Chrysotila carterae</name>
    <name type="common">Marine alga</name>
    <name type="synonym">Syracosphaera carterae</name>
    <dbReference type="NCBI Taxonomy" id="13221"/>
    <lineage>
        <taxon>Eukaryota</taxon>
        <taxon>Haptista</taxon>
        <taxon>Haptophyta</taxon>
        <taxon>Prymnesiophyceae</taxon>
        <taxon>Isochrysidales</taxon>
        <taxon>Isochrysidaceae</taxon>
        <taxon>Chrysotila</taxon>
    </lineage>
</organism>
<reference evidence="1" key="1">
    <citation type="submission" date="2021-01" db="EMBL/GenBank/DDBJ databases">
        <authorList>
            <person name="Corre E."/>
            <person name="Pelletier E."/>
            <person name="Niang G."/>
            <person name="Scheremetjew M."/>
            <person name="Finn R."/>
            <person name="Kale V."/>
            <person name="Holt S."/>
            <person name="Cochrane G."/>
            <person name="Meng A."/>
            <person name="Brown T."/>
            <person name="Cohen L."/>
        </authorList>
    </citation>
    <scope>NUCLEOTIDE SEQUENCE</scope>
    <source>
        <strain evidence="1">CCMP645</strain>
    </source>
</reference>
<dbReference type="InterPro" id="IPR037219">
    <property type="entry name" value="Peptidase_M41-like"/>
</dbReference>
<dbReference type="PANTHER" id="PTHR33471:SF7">
    <property type="entry name" value="ATP-DEPENDENT ZINC METALLOPROTEASE-RELATED"/>
    <property type="match status" value="1"/>
</dbReference>